<protein>
    <submittedName>
        <fullName evidence="3">Family 3 adenylate cyclase</fullName>
    </submittedName>
</protein>
<dbReference type="Gene3D" id="3.30.70.1230">
    <property type="entry name" value="Nucleotide cyclase"/>
    <property type="match status" value="1"/>
</dbReference>
<dbReference type="InterPro" id="IPR001054">
    <property type="entry name" value="A/G_cyclase"/>
</dbReference>
<dbReference type="CDD" id="cd07302">
    <property type="entry name" value="CHD"/>
    <property type="match status" value="1"/>
</dbReference>
<reference evidence="4" key="1">
    <citation type="journal article" date="2012" name="J. Bacteriol.">
        <title>Complete genome sequences of Desulfosporosinus orientis DSM765T, Desulfosporosinus youngiae DSM17734T, Desulfosporosinus meridiei DSM13257T, and Desulfosporosinus acidiphilus DSM22704T.</title>
        <authorList>
            <person name="Pester M."/>
            <person name="Brambilla E."/>
            <person name="Alazard D."/>
            <person name="Rattei T."/>
            <person name="Weinmaier T."/>
            <person name="Han J."/>
            <person name="Lucas S."/>
            <person name="Lapidus A."/>
            <person name="Cheng J.F."/>
            <person name="Goodwin L."/>
            <person name="Pitluck S."/>
            <person name="Peters L."/>
            <person name="Ovchinnikova G."/>
            <person name="Teshima H."/>
            <person name="Detter J.C."/>
            <person name="Han C.S."/>
            <person name="Tapia R."/>
            <person name="Land M.L."/>
            <person name="Hauser L."/>
            <person name="Kyrpides N.C."/>
            <person name="Ivanova N.N."/>
            <person name="Pagani I."/>
            <person name="Huntmann M."/>
            <person name="Wei C.L."/>
            <person name="Davenport K.W."/>
            <person name="Daligault H."/>
            <person name="Chain P.S."/>
            <person name="Chen A."/>
            <person name="Mavromatis K."/>
            <person name="Markowitz V."/>
            <person name="Szeto E."/>
            <person name="Mikhailova N."/>
            <person name="Pati A."/>
            <person name="Wagner M."/>
            <person name="Woyke T."/>
            <person name="Ollivier B."/>
            <person name="Klenk H.P."/>
            <person name="Spring S."/>
            <person name="Loy A."/>
        </authorList>
    </citation>
    <scope>NUCLEOTIDE SEQUENCE [LARGE SCALE GENOMIC DNA]</scope>
    <source>
        <strain evidence="4">DSM 22704 / JCM 16185 / SJ4</strain>
    </source>
</reference>
<dbReference type="EMBL" id="CP003640">
    <property type="protein sequence ID" value="AFM43584.1"/>
    <property type="molecule type" value="Genomic_DNA"/>
</dbReference>
<dbReference type="Proteomes" id="UP000002892">
    <property type="component" value="Plasmid pDESACI.01"/>
</dbReference>
<evidence type="ECO:0000313" key="4">
    <source>
        <dbReference type="Proteomes" id="UP000002892"/>
    </source>
</evidence>
<dbReference type="PANTHER" id="PTHR43081:SF1">
    <property type="entry name" value="ADENYLATE CYCLASE, TERMINAL-DIFFERENTIATION SPECIFIC"/>
    <property type="match status" value="1"/>
</dbReference>
<keyword evidence="4" id="KW-1185">Reference proteome</keyword>
<feature type="domain" description="Guanylate cyclase" evidence="2">
    <location>
        <begin position="59"/>
        <end position="195"/>
    </location>
</feature>
<name>I4DCR0_DESAJ</name>
<evidence type="ECO:0000259" key="2">
    <source>
        <dbReference type="PROSITE" id="PS50125"/>
    </source>
</evidence>
<dbReference type="AlphaFoldDB" id="I4DCR0"/>
<dbReference type="HOGENOM" id="CLU_1080871_0_0_9"/>
<evidence type="ECO:0000313" key="3">
    <source>
        <dbReference type="EMBL" id="AFM43584.1"/>
    </source>
</evidence>
<keyword evidence="3" id="KW-0614">Plasmid</keyword>
<dbReference type="Pfam" id="PF00211">
    <property type="entry name" value="Guanylate_cyc"/>
    <property type="match status" value="1"/>
</dbReference>
<dbReference type="PROSITE" id="PS50125">
    <property type="entry name" value="GUANYLATE_CYCLASE_2"/>
    <property type="match status" value="1"/>
</dbReference>
<dbReference type="InterPro" id="IPR050697">
    <property type="entry name" value="Adenylyl/Guanylyl_Cyclase_3/4"/>
</dbReference>
<sequence length="239" mass="26493">MSFDIELTRKVVIENFNQAKQSISLRKFAMDSAQPISDVIPGYEAKRMEFGDFIQDNFSPLFIDIRSSTKRAMVIGPERTFISMHAFFPGVCNVIEQYGGYVIDFMGDGIMALFGGKESGVNKSYSSQQAGLCGLSLLKVVNTVINPLLRIDKIWEFGCGVGIDYGSVIVTKIGTKNNYDVKVFGDCVNIASKLSKSDNQVVVSDEVQKLWPSSKWGKMGFKRLSIGELMGYALNDRSD</sequence>
<organism evidence="3 4">
    <name type="scientific">Desulfosporosinus acidiphilus (strain DSM 22704 / JCM 16185 / SJ4)</name>
    <dbReference type="NCBI Taxonomy" id="646529"/>
    <lineage>
        <taxon>Bacteria</taxon>
        <taxon>Bacillati</taxon>
        <taxon>Bacillota</taxon>
        <taxon>Clostridia</taxon>
        <taxon>Eubacteriales</taxon>
        <taxon>Desulfitobacteriaceae</taxon>
        <taxon>Desulfosporosinus</taxon>
    </lineage>
</organism>
<proteinExistence type="inferred from homology"/>
<dbReference type="PANTHER" id="PTHR43081">
    <property type="entry name" value="ADENYLATE CYCLASE, TERMINAL-DIFFERENTIATION SPECIFIC-RELATED"/>
    <property type="match status" value="1"/>
</dbReference>
<dbReference type="GO" id="GO:0004016">
    <property type="term" value="F:adenylate cyclase activity"/>
    <property type="evidence" value="ECO:0007669"/>
    <property type="project" value="UniProtKB-ARBA"/>
</dbReference>
<dbReference type="KEGG" id="dai:Desaci_4758"/>
<dbReference type="GO" id="GO:0035556">
    <property type="term" value="P:intracellular signal transduction"/>
    <property type="evidence" value="ECO:0007669"/>
    <property type="project" value="InterPro"/>
</dbReference>
<dbReference type="RefSeq" id="WP_014825096.1">
    <property type="nucleotide sequence ID" value="NC_018066.1"/>
</dbReference>
<dbReference type="SUPFAM" id="SSF55073">
    <property type="entry name" value="Nucleotide cyclase"/>
    <property type="match status" value="1"/>
</dbReference>
<evidence type="ECO:0000256" key="1">
    <source>
        <dbReference type="ARBA" id="ARBA00005381"/>
    </source>
</evidence>
<comment type="similarity">
    <text evidence="1">Belongs to the adenylyl cyclase class-3 family.</text>
</comment>
<gene>
    <name evidence="3" type="ordered locus">Desaci_4758</name>
</gene>
<dbReference type="GO" id="GO:0009190">
    <property type="term" value="P:cyclic nucleotide biosynthetic process"/>
    <property type="evidence" value="ECO:0007669"/>
    <property type="project" value="InterPro"/>
</dbReference>
<accession>I4DCR0</accession>
<dbReference type="InterPro" id="IPR029787">
    <property type="entry name" value="Nucleotide_cyclase"/>
</dbReference>
<dbReference type="SMART" id="SM00044">
    <property type="entry name" value="CYCc"/>
    <property type="match status" value="1"/>
</dbReference>
<geneLocation type="plasmid" evidence="3 4">
    <name>pDESACI.01</name>
</geneLocation>